<evidence type="ECO:0000256" key="6">
    <source>
        <dbReference type="ARBA" id="ARBA00023128"/>
    </source>
</evidence>
<feature type="region of interest" description="Disordered" evidence="9">
    <location>
        <begin position="72"/>
        <end position="93"/>
    </location>
</feature>
<name>A0A8E2J6D2_9APHY</name>
<dbReference type="GO" id="GO:0005743">
    <property type="term" value="C:mitochondrial inner membrane"/>
    <property type="evidence" value="ECO:0007669"/>
    <property type="project" value="TreeGrafter"/>
</dbReference>
<dbReference type="PANTHER" id="PTHR33968:SF1">
    <property type="entry name" value="PROTEIN PET100 HOMOLOG, MITOCHONDRIAL"/>
    <property type="match status" value="1"/>
</dbReference>
<sequence length="93" mass="10846">MGGPNLEVFKFGLYVFFPTALMLYYGDPDWYNHHVLSYKDKIFPPDERLHTRVPTDQTALREELAKIRARKLERKAEREREEASGRGSEGESS</sequence>
<dbReference type="PANTHER" id="PTHR33968">
    <property type="entry name" value="PROTEIN PET100 HOMOLOG, MITOCHONDRIAL"/>
    <property type="match status" value="1"/>
</dbReference>
<evidence type="ECO:0000256" key="2">
    <source>
        <dbReference type="ARBA" id="ARBA00004325"/>
    </source>
</evidence>
<keyword evidence="11" id="KW-1185">Reference proteome</keyword>
<comment type="similarity">
    <text evidence="8">Belongs to the PET100 family.</text>
</comment>
<protein>
    <submittedName>
        <fullName evidence="10">Uncharacterized protein</fullName>
    </submittedName>
</protein>
<dbReference type="OrthoDB" id="18175at2759"/>
<feature type="compositionally biased region" description="Basic and acidic residues" evidence="9">
    <location>
        <begin position="74"/>
        <end position="84"/>
    </location>
</feature>
<organism evidence="10 11">
    <name type="scientific">Obba rivulosa</name>
    <dbReference type="NCBI Taxonomy" id="1052685"/>
    <lineage>
        <taxon>Eukaryota</taxon>
        <taxon>Fungi</taxon>
        <taxon>Dikarya</taxon>
        <taxon>Basidiomycota</taxon>
        <taxon>Agaricomycotina</taxon>
        <taxon>Agaricomycetes</taxon>
        <taxon>Polyporales</taxon>
        <taxon>Gelatoporiaceae</taxon>
        <taxon>Obba</taxon>
    </lineage>
</organism>
<dbReference type="EMBL" id="KV722335">
    <property type="protein sequence ID" value="OCH95646.1"/>
    <property type="molecule type" value="Genomic_DNA"/>
</dbReference>
<reference evidence="10 11" key="1">
    <citation type="submission" date="2016-07" db="EMBL/GenBank/DDBJ databases">
        <title>Draft genome of the white-rot fungus Obba rivulosa 3A-2.</title>
        <authorList>
            <consortium name="DOE Joint Genome Institute"/>
            <person name="Miettinen O."/>
            <person name="Riley R."/>
            <person name="Acob R."/>
            <person name="Barry K."/>
            <person name="Cullen D."/>
            <person name="De Vries R."/>
            <person name="Hainaut M."/>
            <person name="Hatakka A."/>
            <person name="Henrissat B."/>
            <person name="Hilden K."/>
            <person name="Kuo R."/>
            <person name="Labutti K."/>
            <person name="Lipzen A."/>
            <person name="Makela M.R."/>
            <person name="Sandor L."/>
            <person name="Spatafora J.W."/>
            <person name="Grigoriev I.V."/>
            <person name="Hibbett D.S."/>
        </authorList>
    </citation>
    <scope>NUCLEOTIDE SEQUENCE [LARGE SCALE GENOMIC DNA]</scope>
    <source>
        <strain evidence="10 11">3A-2</strain>
    </source>
</reference>
<keyword evidence="7" id="KW-0472">Membrane</keyword>
<evidence type="ECO:0000256" key="4">
    <source>
        <dbReference type="ARBA" id="ARBA00022946"/>
    </source>
</evidence>
<keyword evidence="3" id="KW-0812">Transmembrane</keyword>
<keyword evidence="4" id="KW-0809">Transit peptide</keyword>
<evidence type="ECO:0000313" key="10">
    <source>
        <dbReference type="EMBL" id="OCH95646.1"/>
    </source>
</evidence>
<evidence type="ECO:0000256" key="5">
    <source>
        <dbReference type="ARBA" id="ARBA00022989"/>
    </source>
</evidence>
<evidence type="ECO:0000256" key="7">
    <source>
        <dbReference type="ARBA" id="ARBA00023136"/>
    </source>
</evidence>
<evidence type="ECO:0000256" key="3">
    <source>
        <dbReference type="ARBA" id="ARBA00022692"/>
    </source>
</evidence>
<keyword evidence="6" id="KW-0496">Mitochondrion</keyword>
<accession>A0A8E2J6D2</accession>
<dbReference type="Pfam" id="PF09803">
    <property type="entry name" value="Pet100"/>
    <property type="match status" value="1"/>
</dbReference>
<evidence type="ECO:0000256" key="1">
    <source>
        <dbReference type="ARBA" id="ARBA00004167"/>
    </source>
</evidence>
<dbReference type="AlphaFoldDB" id="A0A8E2J6D2"/>
<evidence type="ECO:0000256" key="8">
    <source>
        <dbReference type="ARBA" id="ARBA00038077"/>
    </source>
</evidence>
<evidence type="ECO:0000313" key="11">
    <source>
        <dbReference type="Proteomes" id="UP000250043"/>
    </source>
</evidence>
<dbReference type="GO" id="GO:0051082">
    <property type="term" value="F:unfolded protein binding"/>
    <property type="evidence" value="ECO:0007669"/>
    <property type="project" value="TreeGrafter"/>
</dbReference>
<dbReference type="GO" id="GO:0033617">
    <property type="term" value="P:mitochondrial respiratory chain complex IV assembly"/>
    <property type="evidence" value="ECO:0007669"/>
    <property type="project" value="InterPro"/>
</dbReference>
<keyword evidence="5" id="KW-1133">Transmembrane helix</keyword>
<evidence type="ECO:0000256" key="9">
    <source>
        <dbReference type="SAM" id="MobiDB-lite"/>
    </source>
</evidence>
<gene>
    <name evidence="10" type="ORF">OBBRIDRAFT_788196</name>
</gene>
<dbReference type="InterPro" id="IPR018625">
    <property type="entry name" value="Pet100"/>
</dbReference>
<dbReference type="Proteomes" id="UP000250043">
    <property type="component" value="Unassembled WGS sequence"/>
</dbReference>
<proteinExistence type="inferred from homology"/>
<comment type="subcellular location">
    <subcellularLocation>
        <location evidence="1">Membrane</location>
        <topology evidence="1">Single-pass membrane protein</topology>
    </subcellularLocation>
    <subcellularLocation>
        <location evidence="2">Mitochondrion membrane</location>
    </subcellularLocation>
</comment>